<evidence type="ECO:0000313" key="7">
    <source>
        <dbReference type="EMBL" id="KAG0126093.1"/>
    </source>
</evidence>
<sequence length="974" mass="108647">VALGDGSHTSRPRRFLLSLIHSSPRNAVPRNRKQKQNTLDFQEVTYPIFTSDPFLTEETRFSISMYALCAKFVLCQLPKPLPDEMEQSPAVRSDYLVSGIRTPPVRRNSKLATLGRIFKPWKWRKKKNEKLKQTSAVLEKKMTARQGRDELIKKGLLEMMEQDTEGKACTGDDATRATQSEAPAAVCQALTSEEEQQETTTAATTNVTSFGEELHLDELKEDAAKKPSAPTEELKDASLPASEDSPQALLVPESTDSPQKQTERNPAQLPSPPLLPAPPPKAISKINKSITGQAALFHPSGQKSSEPHGRGQVTTPTGSPHLAAVHLPLPPSRVIEELHRALATKHRQDSFHGRESKGSPKKRVDVRPSRTSSMERNKEKENLLSYGSDSENKRNSVKESDENKENMIMNSELKEESVFYQDEEVLNDSVISGTLPRKCKKELLAVKLRNRPSKQELEDRNIFPRRTDEERQEIRQQIEMKLSKRLSQRPAVEELERRNILKQRNDQTEQEERREIKQRLTRKRPTVDELRDRKILIRFSDYVEVAKAQDYDRRADKPWTRLSAADKAAIRKELNEYKSNEMEVHASSKHLTRIQPGDFSIPGQCSCYWKEQAPGNLMTLNSLSGGGQGREQVGIVVTFHVIGPLGIWAGQWLLYVPALKKPTSTTYLYLQLHSQRNVNDGALRTVPALQSWHRGSLDADVTEGLCSEASAALGDRMPASSSGGRRVWPVEWDKLLKKTEVKLLGRASSSPFPAVWNWFAACLGKGDVVHVGNSPHTVSVLSQVGMESQELELLLEKLSGRNGGSFLSQPSLCSAAGEAQPGTIPEPMSPGTEHCLDFGGSGHSLGHGLCSVPAGIWDHTSGGTGRLFSQWQRETACSAQFLPLTKTKTVVLFFPHGIIARKNLGLSVHFKNLVKFREKSCFIQINFNQTSGKKSLISHGVHLVAITNYLKHSSNTSVFSQKILLKSNTTDKQD</sequence>
<dbReference type="Pfam" id="PF02755">
    <property type="entry name" value="RPEL"/>
    <property type="match status" value="1"/>
</dbReference>
<feature type="repeat" description="RPEL" evidence="4">
    <location>
        <begin position="442"/>
        <end position="467"/>
    </location>
</feature>
<evidence type="ECO:0000256" key="6">
    <source>
        <dbReference type="SAM" id="MobiDB-lite"/>
    </source>
</evidence>
<accession>A0A835TZI3</accession>
<reference evidence="7" key="1">
    <citation type="submission" date="2020-10" db="EMBL/GenBank/DDBJ databases">
        <title>Feather gene expression reveals the developmental basis of iridescence in African starlings.</title>
        <authorList>
            <person name="Rubenstein D.R."/>
        </authorList>
    </citation>
    <scope>NUCLEOTIDE SEQUENCE</scope>
    <source>
        <strain evidence="7">SS15</strain>
        <tissue evidence="7">Liver</tissue>
    </source>
</reference>
<evidence type="ECO:0000256" key="4">
    <source>
        <dbReference type="PROSITE-ProRule" id="PRU00401"/>
    </source>
</evidence>
<evidence type="ECO:0000256" key="3">
    <source>
        <dbReference type="ARBA" id="ARBA00023203"/>
    </source>
</evidence>
<feature type="non-terminal residue" evidence="7">
    <location>
        <position position="1"/>
    </location>
</feature>
<dbReference type="Gene3D" id="6.10.140.1750">
    <property type="match status" value="1"/>
</dbReference>
<organism evidence="7">
    <name type="scientific">Lamprotornis superbus</name>
    <dbReference type="NCBI Taxonomy" id="245042"/>
    <lineage>
        <taxon>Eukaryota</taxon>
        <taxon>Metazoa</taxon>
        <taxon>Chordata</taxon>
        <taxon>Craniata</taxon>
        <taxon>Vertebrata</taxon>
        <taxon>Euteleostomi</taxon>
        <taxon>Archelosauria</taxon>
        <taxon>Archosauria</taxon>
        <taxon>Dinosauria</taxon>
        <taxon>Saurischia</taxon>
        <taxon>Theropoda</taxon>
        <taxon>Coelurosauria</taxon>
        <taxon>Aves</taxon>
        <taxon>Neognathae</taxon>
        <taxon>Neoaves</taxon>
        <taxon>Telluraves</taxon>
        <taxon>Australaves</taxon>
        <taxon>Passeriformes</taxon>
        <taxon>Sturnidae</taxon>
        <taxon>Lamprotornis</taxon>
    </lineage>
</organism>
<comment type="similarity">
    <text evidence="1 5">Belongs to the phosphatase and actin regulator family.</text>
</comment>
<dbReference type="PANTHER" id="PTHR12751">
    <property type="entry name" value="PHOSPHATASE AND ACTIN REGULATOR PHACTR"/>
    <property type="match status" value="1"/>
</dbReference>
<keyword evidence="3 5" id="KW-0009">Actin-binding</keyword>
<dbReference type="GO" id="GO:0004864">
    <property type="term" value="F:protein phosphatase inhibitor activity"/>
    <property type="evidence" value="ECO:0007669"/>
    <property type="project" value="UniProtKB-UniRule"/>
</dbReference>
<feature type="region of interest" description="Disordered" evidence="6">
    <location>
        <begin position="222"/>
        <end position="409"/>
    </location>
</feature>
<dbReference type="InterPro" id="IPR004018">
    <property type="entry name" value="RPEL_repeat"/>
</dbReference>
<dbReference type="OrthoDB" id="5563016at2759"/>
<feature type="repeat" description="RPEL" evidence="4">
    <location>
        <begin position="136"/>
        <end position="161"/>
    </location>
</feature>
<keyword evidence="2 5" id="KW-0677">Repeat</keyword>
<dbReference type="PANTHER" id="PTHR12751:SF7">
    <property type="entry name" value="PHOSPHATASE AND ACTIN REGULATOR 3"/>
    <property type="match status" value="1"/>
</dbReference>
<comment type="caution">
    <text evidence="7">The sequence shown here is derived from an EMBL/GenBank/DDBJ whole genome shotgun (WGS) entry which is preliminary data.</text>
</comment>
<dbReference type="EMBL" id="JADDUC010000019">
    <property type="protein sequence ID" value="KAG0126093.1"/>
    <property type="molecule type" value="Genomic_DNA"/>
</dbReference>
<dbReference type="SMART" id="SM00707">
    <property type="entry name" value="RPEL"/>
    <property type="match status" value="4"/>
</dbReference>
<feature type="region of interest" description="Disordered" evidence="6">
    <location>
        <begin position="164"/>
        <end position="207"/>
    </location>
</feature>
<dbReference type="PROSITE" id="PS51073">
    <property type="entry name" value="RPEL"/>
    <property type="match status" value="3"/>
</dbReference>
<feature type="region of interest" description="Disordered" evidence="6">
    <location>
        <begin position="497"/>
        <end position="517"/>
    </location>
</feature>
<dbReference type="GO" id="GO:0030036">
    <property type="term" value="P:actin cytoskeleton organization"/>
    <property type="evidence" value="ECO:0007669"/>
    <property type="project" value="TreeGrafter"/>
</dbReference>
<feature type="repeat" description="RPEL" evidence="4">
    <location>
        <begin position="480"/>
        <end position="505"/>
    </location>
</feature>
<comment type="subunit">
    <text evidence="5">Binds PPP1CA and actin.</text>
</comment>
<feature type="compositionally biased region" description="Pro residues" evidence="6">
    <location>
        <begin position="269"/>
        <end position="281"/>
    </location>
</feature>
<evidence type="ECO:0000256" key="1">
    <source>
        <dbReference type="ARBA" id="ARBA00009795"/>
    </source>
</evidence>
<gene>
    <name evidence="7" type="ORF">IHE44_004347</name>
</gene>
<dbReference type="AlphaFoldDB" id="A0A835TZI3"/>
<evidence type="ECO:0000256" key="2">
    <source>
        <dbReference type="ARBA" id="ARBA00022737"/>
    </source>
</evidence>
<dbReference type="Gene3D" id="6.10.140.2130">
    <property type="match status" value="1"/>
</dbReference>
<feature type="compositionally biased region" description="Basic and acidic residues" evidence="6">
    <location>
        <begin position="390"/>
        <end position="405"/>
    </location>
</feature>
<proteinExistence type="inferred from homology"/>
<name>A0A835TZI3_9PASS</name>
<evidence type="ECO:0000256" key="5">
    <source>
        <dbReference type="RuleBase" id="RU301113"/>
    </source>
</evidence>
<protein>
    <recommendedName>
        <fullName evidence="5">Phosphatase and actin regulator</fullName>
    </recommendedName>
</protein>
<dbReference type="GO" id="GO:0003779">
    <property type="term" value="F:actin binding"/>
    <property type="evidence" value="ECO:0007669"/>
    <property type="project" value="UniProtKB-KW"/>
</dbReference>
<feature type="compositionally biased region" description="Basic and acidic residues" evidence="6">
    <location>
        <begin position="334"/>
        <end position="382"/>
    </location>
</feature>